<keyword evidence="2" id="KW-0812">Transmembrane</keyword>
<dbReference type="Proteomes" id="UP001286313">
    <property type="component" value="Unassembled WGS sequence"/>
</dbReference>
<accession>A0AAE1C187</accession>
<comment type="caution">
    <text evidence="3">The sequence shown here is derived from an EMBL/GenBank/DDBJ whole genome shotgun (WGS) entry which is preliminary data.</text>
</comment>
<evidence type="ECO:0000313" key="4">
    <source>
        <dbReference type="Proteomes" id="UP001286313"/>
    </source>
</evidence>
<gene>
    <name evidence="3" type="ORF">Pcinc_034653</name>
</gene>
<dbReference type="AlphaFoldDB" id="A0AAE1C187"/>
<proteinExistence type="predicted"/>
<evidence type="ECO:0000313" key="3">
    <source>
        <dbReference type="EMBL" id="KAK3859209.1"/>
    </source>
</evidence>
<organism evidence="3 4">
    <name type="scientific">Petrolisthes cinctipes</name>
    <name type="common">Flat porcelain crab</name>
    <dbReference type="NCBI Taxonomy" id="88211"/>
    <lineage>
        <taxon>Eukaryota</taxon>
        <taxon>Metazoa</taxon>
        <taxon>Ecdysozoa</taxon>
        <taxon>Arthropoda</taxon>
        <taxon>Crustacea</taxon>
        <taxon>Multicrustacea</taxon>
        <taxon>Malacostraca</taxon>
        <taxon>Eumalacostraca</taxon>
        <taxon>Eucarida</taxon>
        <taxon>Decapoda</taxon>
        <taxon>Pleocyemata</taxon>
        <taxon>Anomura</taxon>
        <taxon>Galatheoidea</taxon>
        <taxon>Porcellanidae</taxon>
        <taxon>Petrolisthes</taxon>
    </lineage>
</organism>
<feature type="region of interest" description="Disordered" evidence="1">
    <location>
        <begin position="88"/>
        <end position="119"/>
    </location>
</feature>
<feature type="compositionally biased region" description="Basic and acidic residues" evidence="1">
    <location>
        <begin position="106"/>
        <end position="119"/>
    </location>
</feature>
<keyword evidence="4" id="KW-1185">Reference proteome</keyword>
<evidence type="ECO:0000256" key="2">
    <source>
        <dbReference type="SAM" id="Phobius"/>
    </source>
</evidence>
<protein>
    <submittedName>
        <fullName evidence="3">Uncharacterized protein</fullName>
    </submittedName>
</protein>
<feature type="transmembrane region" description="Helical" evidence="2">
    <location>
        <begin position="6"/>
        <end position="26"/>
    </location>
</feature>
<reference evidence="3" key="1">
    <citation type="submission" date="2023-10" db="EMBL/GenBank/DDBJ databases">
        <title>Genome assemblies of two species of porcelain crab, Petrolisthes cinctipes and Petrolisthes manimaculis (Anomura: Porcellanidae).</title>
        <authorList>
            <person name="Angst P."/>
        </authorList>
    </citation>
    <scope>NUCLEOTIDE SEQUENCE</scope>
    <source>
        <strain evidence="3">PB745_01</strain>
        <tissue evidence="3">Gill</tissue>
    </source>
</reference>
<keyword evidence="2" id="KW-0472">Membrane</keyword>
<name>A0AAE1C187_PETCI</name>
<dbReference type="EMBL" id="JAWQEG010005082">
    <property type="protein sequence ID" value="KAK3859209.1"/>
    <property type="molecule type" value="Genomic_DNA"/>
</dbReference>
<evidence type="ECO:0000256" key="1">
    <source>
        <dbReference type="SAM" id="MobiDB-lite"/>
    </source>
</evidence>
<keyword evidence="2" id="KW-1133">Transmembrane helix</keyword>
<sequence length="119" mass="13019">MVSQAVVVVVMVMFIGVVTAGPMKLYQKAENEKFRHVLVPVSSTVIPLDDLPQYKVGVGLGVSSVPAPGKFKPDGPVKLITIHSLKNKDKAKKDPNAALVEEVSPEEYKKLTQQQHEEQ</sequence>